<proteinExistence type="predicted"/>
<dbReference type="EMBL" id="QWIU01000002">
    <property type="protein sequence ID" value="RNA62120.1"/>
    <property type="molecule type" value="Genomic_DNA"/>
</dbReference>
<evidence type="ECO:0000259" key="1">
    <source>
        <dbReference type="Pfam" id="PF13474"/>
    </source>
</evidence>
<dbReference type="Gene3D" id="3.10.450.50">
    <property type="match status" value="1"/>
</dbReference>
<feature type="domain" description="SnoaL-like" evidence="1">
    <location>
        <begin position="36"/>
        <end position="148"/>
    </location>
</feature>
<organism evidence="2 3">
    <name type="scientific">Chryseobacterium nematophagum</name>
    <dbReference type="NCBI Taxonomy" id="2305228"/>
    <lineage>
        <taxon>Bacteria</taxon>
        <taxon>Pseudomonadati</taxon>
        <taxon>Bacteroidota</taxon>
        <taxon>Flavobacteriia</taxon>
        <taxon>Flavobacteriales</taxon>
        <taxon>Weeksellaceae</taxon>
        <taxon>Chryseobacterium group</taxon>
        <taxon>Chryseobacterium</taxon>
    </lineage>
</organism>
<dbReference type="InterPro" id="IPR037401">
    <property type="entry name" value="SnoaL-like"/>
</dbReference>
<reference evidence="2 3" key="1">
    <citation type="submission" date="2018-08" db="EMBL/GenBank/DDBJ databases">
        <title>Chryseobacterium nematophagum: a novel matrix digesting pathogen of nematodes.</title>
        <authorList>
            <person name="Page A."/>
            <person name="Roberts M."/>
            <person name="Felix M.-A."/>
            <person name="Weir W."/>
        </authorList>
    </citation>
    <scope>NUCLEOTIDE SEQUENCE [LARGE SCALE GENOMIC DNA]</scope>
    <source>
        <strain evidence="2 3">JUb129</strain>
    </source>
</reference>
<evidence type="ECO:0000313" key="3">
    <source>
        <dbReference type="Proteomes" id="UP000278775"/>
    </source>
</evidence>
<dbReference type="SUPFAM" id="SSF54427">
    <property type="entry name" value="NTF2-like"/>
    <property type="match status" value="1"/>
</dbReference>
<protein>
    <recommendedName>
        <fullName evidence="1">SnoaL-like domain-containing protein</fullName>
    </recommendedName>
</protein>
<name>A0A3M7TIT2_9FLAO</name>
<evidence type="ECO:0000313" key="2">
    <source>
        <dbReference type="EMBL" id="RNA62120.1"/>
    </source>
</evidence>
<dbReference type="AlphaFoldDB" id="A0A3M7TIT2"/>
<dbReference type="Pfam" id="PF13474">
    <property type="entry name" value="SnoaL_3"/>
    <property type="match status" value="1"/>
</dbReference>
<dbReference type="RefSeq" id="WP_122636213.1">
    <property type="nucleotide sequence ID" value="NZ_QWIU01000002.1"/>
</dbReference>
<dbReference type="OrthoDB" id="271716at2"/>
<dbReference type="Proteomes" id="UP000278775">
    <property type="component" value="Unassembled WGS sequence"/>
</dbReference>
<accession>A0A3M7TIT2</accession>
<gene>
    <name evidence="2" type="ORF">D1631_09350</name>
</gene>
<comment type="caution">
    <text evidence="2">The sequence shown here is derived from an EMBL/GenBank/DDBJ whole genome shotgun (WGS) entry which is preliminary data.</text>
</comment>
<sequence>MKTTTKFFTFILIVSVFTILSAQQKKEKFEKDKKEISKMLDDFNGAAAKADFTTYFSYFADESTFIGTDATEVWDKQAFMIWAKPYFDKKKTWNFTSLKRNIYFAKDGKLAWFDELLDTQMKICRGSGVVEKIEGQWKVKQYVLSVTVPNDVVDKVVLEKSSLEDVLIQQLKNK</sequence>
<dbReference type="InterPro" id="IPR032710">
    <property type="entry name" value="NTF2-like_dom_sf"/>
</dbReference>